<dbReference type="Proteomes" id="UP000030641">
    <property type="component" value="Unassembled WGS sequence"/>
</dbReference>
<dbReference type="RefSeq" id="XP_013340427.1">
    <property type="nucleotide sequence ID" value="XM_013484973.1"/>
</dbReference>
<proteinExistence type="predicted"/>
<reference evidence="2 3" key="1">
    <citation type="journal article" date="2014" name="BMC Genomics">
        <title>Genome sequencing of four Aureobasidium pullulans varieties: biotechnological potential, stress tolerance, and description of new species.</title>
        <authorList>
            <person name="Gostin Ar C."/>
            <person name="Ohm R.A."/>
            <person name="Kogej T."/>
            <person name="Sonjak S."/>
            <person name="Turk M."/>
            <person name="Zajc J."/>
            <person name="Zalar P."/>
            <person name="Grube M."/>
            <person name="Sun H."/>
            <person name="Han J."/>
            <person name="Sharma A."/>
            <person name="Chiniquy J."/>
            <person name="Ngan C.Y."/>
            <person name="Lipzen A."/>
            <person name="Barry K."/>
            <person name="Grigoriev I.V."/>
            <person name="Gunde-Cimerman N."/>
        </authorList>
    </citation>
    <scope>NUCLEOTIDE SEQUENCE [LARGE SCALE GENOMIC DNA]</scope>
    <source>
        <strain evidence="2 3">EXF-2481</strain>
    </source>
</reference>
<evidence type="ECO:0000256" key="1">
    <source>
        <dbReference type="SAM" id="MobiDB-lite"/>
    </source>
</evidence>
<feature type="region of interest" description="Disordered" evidence="1">
    <location>
        <begin position="154"/>
        <end position="174"/>
    </location>
</feature>
<feature type="compositionally biased region" description="Low complexity" evidence="1">
    <location>
        <begin position="231"/>
        <end position="281"/>
    </location>
</feature>
<feature type="region of interest" description="Disordered" evidence="1">
    <location>
        <begin position="217"/>
        <end position="281"/>
    </location>
</feature>
<sequence length="359" mass="38349">MRAMIQNIPQKSNTTPEDGSALLRGFRFMLPGATENCDLVSVQHSRRRIVECEESATSSRRHAQACRSDNDLVDCSSSANMHLSTISIAVAAVIVGTALGLPQGCLSSVTVNGTSVCSMPKSISPIIGKVNANASETTTATYYTPSHEEVLSALGHTSPTSSDDQVIPKMTPSPESSAISIAGVVTDLHNYYDHMDSVISTTYRTFIVKHISGPTYHTTISSERPTKSKSKVTSSTKSESKVTSSTKSKSKAISSTKSKSIKSSLLSERTPMTATPVAAAAATSSKTTKRCSTKVRIDPSGCTTFGSEVTSTSYVDCRGCELEVKTENHHCLWHTTSRWETGTAITVKCMETSSPVMDL</sequence>
<dbReference type="InParanoid" id="A0A074Y2D3"/>
<accession>A0A074Y2D3</accession>
<feature type="compositionally biased region" description="Polar residues" evidence="1">
    <location>
        <begin position="155"/>
        <end position="164"/>
    </location>
</feature>
<dbReference type="HOGENOM" id="CLU_771552_0_0_1"/>
<gene>
    <name evidence="2" type="ORF">AUEXF2481DRAFT_91741</name>
</gene>
<evidence type="ECO:0000313" key="3">
    <source>
        <dbReference type="Proteomes" id="UP000030641"/>
    </source>
</evidence>
<organism evidence="2 3">
    <name type="scientific">Aureobasidium subglaciale (strain EXF-2481)</name>
    <name type="common">Aureobasidium pullulans var. subglaciale</name>
    <dbReference type="NCBI Taxonomy" id="1043005"/>
    <lineage>
        <taxon>Eukaryota</taxon>
        <taxon>Fungi</taxon>
        <taxon>Dikarya</taxon>
        <taxon>Ascomycota</taxon>
        <taxon>Pezizomycotina</taxon>
        <taxon>Dothideomycetes</taxon>
        <taxon>Dothideomycetidae</taxon>
        <taxon>Dothideales</taxon>
        <taxon>Saccotheciaceae</taxon>
        <taxon>Aureobasidium</taxon>
    </lineage>
</organism>
<dbReference type="AlphaFoldDB" id="A0A074Y2D3"/>
<name>A0A074Y2D3_AURSE</name>
<evidence type="ECO:0000313" key="2">
    <source>
        <dbReference type="EMBL" id="KEQ91880.1"/>
    </source>
</evidence>
<dbReference type="GeneID" id="25372231"/>
<keyword evidence="3" id="KW-1185">Reference proteome</keyword>
<dbReference type="EMBL" id="KL584774">
    <property type="protein sequence ID" value="KEQ91880.1"/>
    <property type="molecule type" value="Genomic_DNA"/>
</dbReference>
<protein>
    <submittedName>
        <fullName evidence="2">Uncharacterized protein</fullName>
    </submittedName>
</protein>